<dbReference type="OrthoDB" id="1911938at2"/>
<accession>A0A0C1R3H5</accession>
<protein>
    <submittedName>
        <fullName evidence="1">Uncharacterized protein</fullName>
    </submittedName>
</protein>
<dbReference type="Proteomes" id="UP000031366">
    <property type="component" value="Unassembled WGS sequence"/>
</dbReference>
<sequence>MEFNLKINDDQALEILKVVHEKYMQAKVYFKEHPKEEDRIGVTTPEELKTIHNNILKQLHDKDLFKVLEIIN</sequence>
<dbReference type="EMBL" id="AYSO01000012">
    <property type="protein sequence ID" value="KIE48077.1"/>
    <property type="molecule type" value="Genomic_DNA"/>
</dbReference>
<proteinExistence type="predicted"/>
<reference evidence="1 2" key="1">
    <citation type="journal article" date="2015" name="Infect. Genet. Evol.">
        <title>Genomic sequences of six botulinum neurotoxin-producing strains representing three clostridial species illustrate the mobility and diversity of botulinum neurotoxin genes.</title>
        <authorList>
            <person name="Smith T.J."/>
            <person name="Hill K.K."/>
            <person name="Xie G."/>
            <person name="Foley B.T."/>
            <person name="Williamson C.H."/>
            <person name="Foster J.T."/>
            <person name="Johnson S.L."/>
            <person name="Chertkov O."/>
            <person name="Teshima H."/>
            <person name="Gibbons H.S."/>
            <person name="Johnsky L.A."/>
            <person name="Karavis M.A."/>
            <person name="Smith L.A."/>
        </authorList>
    </citation>
    <scope>NUCLEOTIDE SEQUENCE [LARGE SCALE GENOMIC DNA]</scope>
    <source>
        <strain evidence="1 2">CDC 2741</strain>
    </source>
</reference>
<comment type="caution">
    <text evidence="1">The sequence shown here is derived from an EMBL/GenBank/DDBJ whole genome shotgun (WGS) entry which is preliminary data.</text>
</comment>
<keyword evidence="2" id="KW-1185">Reference proteome</keyword>
<dbReference type="AlphaFoldDB" id="A0A0C1R3H5"/>
<gene>
    <name evidence="1" type="ORF">U732_3904</name>
</gene>
<organism evidence="1 2">
    <name type="scientific">Clostridium argentinense CDC 2741</name>
    <dbReference type="NCBI Taxonomy" id="1418104"/>
    <lineage>
        <taxon>Bacteria</taxon>
        <taxon>Bacillati</taxon>
        <taxon>Bacillota</taxon>
        <taxon>Clostridia</taxon>
        <taxon>Eubacteriales</taxon>
        <taxon>Clostridiaceae</taxon>
        <taxon>Clostridium</taxon>
    </lineage>
</organism>
<evidence type="ECO:0000313" key="1">
    <source>
        <dbReference type="EMBL" id="KIE48077.1"/>
    </source>
</evidence>
<dbReference type="RefSeq" id="WP_039630458.1">
    <property type="nucleotide sequence ID" value="NZ_AYSO01000012.1"/>
</dbReference>
<evidence type="ECO:0000313" key="2">
    <source>
        <dbReference type="Proteomes" id="UP000031366"/>
    </source>
</evidence>
<name>A0A0C1R3H5_9CLOT</name>